<dbReference type="GO" id="GO:0003713">
    <property type="term" value="F:transcription coactivator activity"/>
    <property type="evidence" value="ECO:0007669"/>
    <property type="project" value="EnsemblFungi"/>
</dbReference>
<evidence type="ECO:0000256" key="2">
    <source>
        <dbReference type="ARBA" id="ARBA00023054"/>
    </source>
</evidence>
<dbReference type="GO" id="GO:0005634">
    <property type="term" value="C:nucleus"/>
    <property type="evidence" value="ECO:0007669"/>
    <property type="project" value="EnsemblFungi"/>
</dbReference>
<dbReference type="InterPro" id="IPR054413">
    <property type="entry name" value="LSO1/2"/>
</dbReference>
<dbReference type="InterPro" id="IPR054414">
    <property type="entry name" value="Ccdc124/Oxs1_C"/>
</dbReference>
<organism evidence="6 7">
    <name type="scientific">Uncinocarpus reesii (strain UAMH 1704)</name>
    <dbReference type="NCBI Taxonomy" id="336963"/>
    <lineage>
        <taxon>Eukaryota</taxon>
        <taxon>Fungi</taxon>
        <taxon>Dikarya</taxon>
        <taxon>Ascomycota</taxon>
        <taxon>Pezizomycotina</taxon>
        <taxon>Eurotiomycetes</taxon>
        <taxon>Eurotiomycetidae</taxon>
        <taxon>Onygenales</taxon>
        <taxon>Onygenaceae</taxon>
        <taxon>Uncinocarpus</taxon>
    </lineage>
</organism>
<dbReference type="GO" id="GO:0034599">
    <property type="term" value="P:cellular response to oxidative stress"/>
    <property type="evidence" value="ECO:0007669"/>
    <property type="project" value="EnsemblFungi"/>
</dbReference>
<evidence type="ECO:0000256" key="3">
    <source>
        <dbReference type="SAM" id="MobiDB-lite"/>
    </source>
</evidence>
<dbReference type="Proteomes" id="UP000002058">
    <property type="component" value="Unassembled WGS sequence"/>
</dbReference>
<dbReference type="KEGG" id="ure:UREG_07153"/>
<comment type="similarity">
    <text evidence="1">Belongs to the CCDC124 family.</text>
</comment>
<sequence length="227" mass="24642">MAGKKGENTKKAAGMARKAEVAAQKQAVADAKKAGDEDRKWQQGAKSNSKKEQEESKRADAARKKAERDALLAGEEAAQPSKPKGAGAKTAAKKTRGTLDLSHLDAALGVSTSGSKKASAISASGIDNALDALTLTSNADSTKVDRHPERRFKAAYAAFEARRLPEIEQEQPGLRRQQRIEIVRKEFEKSEENPFNKANVAFDASREEVARVKASERAKIETRLSER</sequence>
<evidence type="ECO:0000259" key="5">
    <source>
        <dbReference type="Pfam" id="PF22048"/>
    </source>
</evidence>
<dbReference type="HOGENOM" id="CLU_069723_1_1_1"/>
<evidence type="ECO:0000256" key="1">
    <source>
        <dbReference type="ARBA" id="ARBA00008296"/>
    </source>
</evidence>
<dbReference type="GeneID" id="8440648"/>
<dbReference type="EMBL" id="CH476619">
    <property type="protein sequence ID" value="EEP82288.1"/>
    <property type="molecule type" value="Genomic_DNA"/>
</dbReference>
<dbReference type="OrthoDB" id="76412at2759"/>
<dbReference type="AlphaFoldDB" id="C4JYA2"/>
<dbReference type="PANTHER" id="PTHR21680:SF0">
    <property type="entry name" value="COILED-COIL DOMAIN-CONTAINING PROTEIN 124"/>
    <property type="match status" value="1"/>
</dbReference>
<feature type="region of interest" description="Disordered" evidence="3">
    <location>
        <begin position="1"/>
        <end position="94"/>
    </location>
</feature>
<accession>C4JYA2</accession>
<dbReference type="VEuPathDB" id="FungiDB:UREG_07153"/>
<proteinExistence type="inferred from homology"/>
<name>C4JYA2_UNCRE</name>
<dbReference type="Pfam" id="PF06244">
    <property type="entry name" value="Ccdc124"/>
    <property type="match status" value="1"/>
</dbReference>
<dbReference type="InterPro" id="IPR010422">
    <property type="entry name" value="Ccdc124/Oxs1"/>
</dbReference>
<gene>
    <name evidence="6" type="ORF">UREG_07153</name>
</gene>
<evidence type="ECO:0008006" key="8">
    <source>
        <dbReference type="Google" id="ProtNLM"/>
    </source>
</evidence>
<feature type="domain" description="LSO1/LSO2" evidence="5">
    <location>
        <begin position="9"/>
        <end position="76"/>
    </location>
</feature>
<dbReference type="RefSeq" id="XP_002582380.1">
    <property type="nucleotide sequence ID" value="XM_002582334.1"/>
</dbReference>
<dbReference type="PANTHER" id="PTHR21680">
    <property type="entry name" value="COILED-COIL DOMAIN-CONTAINING PROTEIN 124"/>
    <property type="match status" value="1"/>
</dbReference>
<dbReference type="Pfam" id="PF22048">
    <property type="entry name" value="LSO1_2-like"/>
    <property type="match status" value="1"/>
</dbReference>
<feature type="domain" description="Coiled-coil" evidence="4">
    <location>
        <begin position="117"/>
        <end position="197"/>
    </location>
</feature>
<dbReference type="GO" id="GO:0006366">
    <property type="term" value="P:transcription by RNA polymerase II"/>
    <property type="evidence" value="ECO:0007669"/>
    <property type="project" value="EnsemblFungi"/>
</dbReference>
<evidence type="ECO:0000313" key="7">
    <source>
        <dbReference type="Proteomes" id="UP000002058"/>
    </source>
</evidence>
<evidence type="ECO:0000259" key="4">
    <source>
        <dbReference type="Pfam" id="PF06244"/>
    </source>
</evidence>
<feature type="compositionally biased region" description="Basic and acidic residues" evidence="3">
    <location>
        <begin position="49"/>
        <end position="70"/>
    </location>
</feature>
<keyword evidence="7" id="KW-1185">Reference proteome</keyword>
<protein>
    <recommendedName>
        <fullName evidence="8">DUF1014 domain-containing protein</fullName>
    </recommendedName>
</protein>
<feature type="compositionally biased region" description="Basic and acidic residues" evidence="3">
    <location>
        <begin position="30"/>
        <end position="41"/>
    </location>
</feature>
<dbReference type="GO" id="GO:0005737">
    <property type="term" value="C:cytoplasm"/>
    <property type="evidence" value="ECO:0007669"/>
    <property type="project" value="EnsemblFungi"/>
</dbReference>
<reference evidence="7" key="1">
    <citation type="journal article" date="2009" name="Genome Res.">
        <title>Comparative genomic analyses of the human fungal pathogens Coccidioides and their relatives.</title>
        <authorList>
            <person name="Sharpton T.J."/>
            <person name="Stajich J.E."/>
            <person name="Rounsley S.D."/>
            <person name="Gardner M.J."/>
            <person name="Wortman J.R."/>
            <person name="Jordar V.S."/>
            <person name="Maiti R."/>
            <person name="Kodira C.D."/>
            <person name="Neafsey D.E."/>
            <person name="Zeng Q."/>
            <person name="Hung C.-Y."/>
            <person name="McMahan C."/>
            <person name="Muszewska A."/>
            <person name="Grynberg M."/>
            <person name="Mandel M.A."/>
            <person name="Kellner E.M."/>
            <person name="Barker B.M."/>
            <person name="Galgiani J.N."/>
            <person name="Orbach M.J."/>
            <person name="Kirkland T.N."/>
            <person name="Cole G.T."/>
            <person name="Henn M.R."/>
            <person name="Birren B.W."/>
            <person name="Taylor J.W."/>
        </authorList>
    </citation>
    <scope>NUCLEOTIDE SEQUENCE [LARGE SCALE GENOMIC DNA]</scope>
    <source>
        <strain evidence="7">UAMH 1704</strain>
    </source>
</reference>
<keyword evidence="2" id="KW-0175">Coiled coil</keyword>
<dbReference type="eggNOG" id="KOG3223">
    <property type="taxonomic scope" value="Eukaryota"/>
</dbReference>
<dbReference type="InParanoid" id="C4JYA2"/>
<dbReference type="STRING" id="336963.C4JYA2"/>
<dbReference type="OMA" id="FEERMMP"/>
<evidence type="ECO:0000313" key="6">
    <source>
        <dbReference type="EMBL" id="EEP82288.1"/>
    </source>
</evidence>
<feature type="compositionally biased region" description="Basic and acidic residues" evidence="3">
    <location>
        <begin position="1"/>
        <end position="10"/>
    </location>
</feature>